<dbReference type="OrthoDB" id="7862954at2"/>
<protein>
    <recommendedName>
        <fullName evidence="1">Flagellar protein FlgJ N-terminal domain-containing protein</fullName>
    </recommendedName>
</protein>
<evidence type="ECO:0000313" key="2">
    <source>
        <dbReference type="EMBL" id="RDE10253.1"/>
    </source>
</evidence>
<sequence length="111" mass="11693">MTIAIAPGFATLPNAASAAERLREQAVELEGIFLNTLVSEMFKSLETDSENGFGGGYAEETWRGMMAEQYSSEMARAGGIGIADQMVAHLIEAQAAATSTADLNAIGAYSR</sequence>
<dbReference type="Proteomes" id="UP000253759">
    <property type="component" value="Unassembled WGS sequence"/>
</dbReference>
<reference evidence="3" key="1">
    <citation type="submission" date="2018-07" db="EMBL/GenBank/DDBJ databases">
        <authorList>
            <person name="Liu B.-T."/>
            <person name="Du Z."/>
        </authorList>
    </citation>
    <scope>NUCLEOTIDE SEQUENCE [LARGE SCALE GENOMIC DNA]</scope>
    <source>
        <strain evidence="3">XYN52</strain>
    </source>
</reference>
<dbReference type="AlphaFoldDB" id="A0A369W7E1"/>
<proteinExistence type="predicted"/>
<dbReference type="RefSeq" id="WP_114644549.1">
    <property type="nucleotide sequence ID" value="NZ_QQNH01000002.1"/>
</dbReference>
<dbReference type="Pfam" id="PF10135">
    <property type="entry name" value="Rod-binding"/>
    <property type="match status" value="1"/>
</dbReference>
<evidence type="ECO:0000313" key="3">
    <source>
        <dbReference type="Proteomes" id="UP000253759"/>
    </source>
</evidence>
<gene>
    <name evidence="2" type="ORF">DVH29_02370</name>
</gene>
<keyword evidence="3" id="KW-1185">Reference proteome</keyword>
<dbReference type="EMBL" id="QQNH01000002">
    <property type="protein sequence ID" value="RDE10253.1"/>
    <property type="molecule type" value="Genomic_DNA"/>
</dbReference>
<organism evidence="2 3">
    <name type="scientific">Pelagibacterium lacus</name>
    <dbReference type="NCBI Taxonomy" id="2282655"/>
    <lineage>
        <taxon>Bacteria</taxon>
        <taxon>Pseudomonadati</taxon>
        <taxon>Pseudomonadota</taxon>
        <taxon>Alphaproteobacteria</taxon>
        <taxon>Hyphomicrobiales</taxon>
        <taxon>Devosiaceae</taxon>
        <taxon>Pelagibacterium</taxon>
    </lineage>
</organism>
<comment type="caution">
    <text evidence="2">The sequence shown here is derived from an EMBL/GenBank/DDBJ whole genome shotgun (WGS) entry which is preliminary data.</text>
</comment>
<evidence type="ECO:0000259" key="1">
    <source>
        <dbReference type="Pfam" id="PF10135"/>
    </source>
</evidence>
<name>A0A369W7E1_9HYPH</name>
<dbReference type="InterPro" id="IPR019301">
    <property type="entry name" value="Flagellar_prot_FlgJ_N"/>
</dbReference>
<feature type="domain" description="Flagellar protein FlgJ N-terminal" evidence="1">
    <location>
        <begin position="40"/>
        <end position="87"/>
    </location>
</feature>
<accession>A0A369W7E1</accession>